<name>A0ACC3DGD3_9PEZI</name>
<keyword evidence="2" id="KW-1185">Reference proteome</keyword>
<protein>
    <submittedName>
        <fullName evidence="1">Uncharacterized protein</fullName>
    </submittedName>
</protein>
<feature type="non-terminal residue" evidence="1">
    <location>
        <position position="383"/>
    </location>
</feature>
<organism evidence="1 2">
    <name type="scientific">Coniosporium uncinatum</name>
    <dbReference type="NCBI Taxonomy" id="93489"/>
    <lineage>
        <taxon>Eukaryota</taxon>
        <taxon>Fungi</taxon>
        <taxon>Dikarya</taxon>
        <taxon>Ascomycota</taxon>
        <taxon>Pezizomycotina</taxon>
        <taxon>Dothideomycetes</taxon>
        <taxon>Dothideomycetes incertae sedis</taxon>
        <taxon>Coniosporium</taxon>
    </lineage>
</organism>
<comment type="caution">
    <text evidence="1">The sequence shown here is derived from an EMBL/GenBank/DDBJ whole genome shotgun (WGS) entry which is preliminary data.</text>
</comment>
<accession>A0ACC3DGD3</accession>
<proteinExistence type="predicted"/>
<evidence type="ECO:0000313" key="2">
    <source>
        <dbReference type="Proteomes" id="UP001186974"/>
    </source>
</evidence>
<gene>
    <name evidence="1" type="ORF">LTS18_015091</name>
</gene>
<feature type="non-terminal residue" evidence="1">
    <location>
        <position position="1"/>
    </location>
</feature>
<dbReference type="EMBL" id="JAWDJW010004957">
    <property type="protein sequence ID" value="KAK3070499.1"/>
    <property type="molecule type" value="Genomic_DNA"/>
</dbReference>
<dbReference type="Proteomes" id="UP001186974">
    <property type="component" value="Unassembled WGS sequence"/>
</dbReference>
<reference evidence="1" key="1">
    <citation type="submission" date="2024-09" db="EMBL/GenBank/DDBJ databases">
        <title>Black Yeasts Isolated from many extreme environments.</title>
        <authorList>
            <person name="Coleine C."/>
            <person name="Stajich J.E."/>
            <person name="Selbmann L."/>
        </authorList>
    </citation>
    <scope>NUCLEOTIDE SEQUENCE</scope>
    <source>
        <strain evidence="1">CCFEE 5737</strain>
    </source>
</reference>
<sequence>GRFGDLFGYKRLLLIGFSWFALWSLIAGLAIYSNHVLFNFARAFQGIGASIILPNGLAILGVTYAPGLKKNMIFSVFGALAPWGSIVGSVFAGLFALPGAWWPWTFFSFAIALLITAIVGYFVIPNPPPKPVAHLPLRQKLTNLDLPGAIIGITALVLFNFAWNQAPVVGWQEPYVYVTLILGLALIPLFFWIELRLAPSPLIPFDALSSDVAFVLACTACGWATFGIWFFYIWNFFLELRHASPLLAAAWVSPVAPSGALAAVCTGFALHKFRPAWVMLFALTMFTVGTILIATAPVGQTYWAQSFVCVVLIPWGMDMSFPAATLILSNAVKKEHQGIGASLVNTVVNYSISIGLGFAGTVEVHVNGGGSTPEMVLKGYRGG</sequence>
<evidence type="ECO:0000313" key="1">
    <source>
        <dbReference type="EMBL" id="KAK3070499.1"/>
    </source>
</evidence>